<organism evidence="8 9">
    <name type="scientific">Dipteronia dyeriana</name>
    <dbReference type="NCBI Taxonomy" id="168575"/>
    <lineage>
        <taxon>Eukaryota</taxon>
        <taxon>Viridiplantae</taxon>
        <taxon>Streptophyta</taxon>
        <taxon>Embryophyta</taxon>
        <taxon>Tracheophyta</taxon>
        <taxon>Spermatophyta</taxon>
        <taxon>Magnoliopsida</taxon>
        <taxon>eudicotyledons</taxon>
        <taxon>Gunneridae</taxon>
        <taxon>Pentapetalae</taxon>
        <taxon>rosids</taxon>
        <taxon>malvids</taxon>
        <taxon>Sapindales</taxon>
        <taxon>Sapindaceae</taxon>
        <taxon>Hippocastanoideae</taxon>
        <taxon>Acereae</taxon>
        <taxon>Dipteronia</taxon>
    </lineage>
</organism>
<evidence type="ECO:0000313" key="8">
    <source>
        <dbReference type="EMBL" id="KAK2665660.1"/>
    </source>
</evidence>
<proteinExistence type="predicted"/>
<dbReference type="EMBL" id="JANJYI010000001">
    <property type="protein sequence ID" value="KAK2665660.1"/>
    <property type="molecule type" value="Genomic_DNA"/>
</dbReference>
<dbReference type="GO" id="GO:0005524">
    <property type="term" value="F:ATP binding"/>
    <property type="evidence" value="ECO:0007669"/>
    <property type="project" value="UniProtKB-UniRule"/>
</dbReference>
<dbReference type="InterPro" id="IPR000719">
    <property type="entry name" value="Prot_kinase_dom"/>
</dbReference>
<dbReference type="PROSITE" id="PS00107">
    <property type="entry name" value="PROTEIN_KINASE_ATP"/>
    <property type="match status" value="1"/>
</dbReference>
<feature type="compositionally biased region" description="Basic and acidic residues" evidence="6">
    <location>
        <begin position="753"/>
        <end position="769"/>
    </location>
</feature>
<dbReference type="SUPFAM" id="SSF56112">
    <property type="entry name" value="Protein kinase-like (PK-like)"/>
    <property type="match status" value="1"/>
</dbReference>
<dbReference type="FunFam" id="1.10.510.10:FF:000095">
    <property type="entry name" value="protein STRUBBELIG-RECEPTOR FAMILY 8"/>
    <property type="match status" value="1"/>
</dbReference>
<evidence type="ECO:0000256" key="3">
    <source>
        <dbReference type="ARBA" id="ARBA00022777"/>
    </source>
</evidence>
<feature type="binding site" evidence="5">
    <location>
        <position position="492"/>
    </location>
    <ligand>
        <name>ATP</name>
        <dbReference type="ChEBI" id="CHEBI:30616"/>
    </ligand>
</feature>
<name>A0AAD9XUI6_9ROSI</name>
<evidence type="ECO:0000256" key="2">
    <source>
        <dbReference type="ARBA" id="ARBA00022741"/>
    </source>
</evidence>
<keyword evidence="9" id="KW-1185">Reference proteome</keyword>
<reference evidence="8" key="1">
    <citation type="journal article" date="2023" name="Plant J.">
        <title>Genome sequences and population genomics provide insights into the demographic history, inbreeding, and mutation load of two 'living fossil' tree species of Dipteronia.</title>
        <authorList>
            <person name="Feng Y."/>
            <person name="Comes H.P."/>
            <person name="Chen J."/>
            <person name="Zhu S."/>
            <person name="Lu R."/>
            <person name="Zhang X."/>
            <person name="Li P."/>
            <person name="Qiu J."/>
            <person name="Olsen K.M."/>
            <person name="Qiu Y."/>
        </authorList>
    </citation>
    <scope>NUCLEOTIDE SEQUENCE</scope>
    <source>
        <strain evidence="8">KIB01</strain>
    </source>
</reference>
<dbReference type="InterPro" id="IPR008271">
    <property type="entry name" value="Ser/Thr_kinase_AS"/>
</dbReference>
<comment type="caution">
    <text evidence="8">The sequence shown here is derived from an EMBL/GenBank/DDBJ whole genome shotgun (WGS) entry which is preliminary data.</text>
</comment>
<dbReference type="Proteomes" id="UP001280121">
    <property type="component" value="Unassembled WGS sequence"/>
</dbReference>
<dbReference type="Gene3D" id="1.10.510.10">
    <property type="entry name" value="Transferase(Phosphotransferase) domain 1"/>
    <property type="match status" value="1"/>
</dbReference>
<keyword evidence="2 5" id="KW-0547">Nucleotide-binding</keyword>
<dbReference type="GO" id="GO:0004672">
    <property type="term" value="F:protein kinase activity"/>
    <property type="evidence" value="ECO:0007669"/>
    <property type="project" value="InterPro"/>
</dbReference>
<dbReference type="Pfam" id="PF06244">
    <property type="entry name" value="Ccdc124"/>
    <property type="match status" value="1"/>
</dbReference>
<dbReference type="Pfam" id="PF00069">
    <property type="entry name" value="Pkinase"/>
    <property type="match status" value="1"/>
</dbReference>
<evidence type="ECO:0000313" key="9">
    <source>
        <dbReference type="Proteomes" id="UP001280121"/>
    </source>
</evidence>
<evidence type="ECO:0000259" key="7">
    <source>
        <dbReference type="PROSITE" id="PS50011"/>
    </source>
</evidence>
<accession>A0AAD9XUI6</accession>
<feature type="compositionally biased region" description="Basic and acidic residues" evidence="6">
    <location>
        <begin position="12"/>
        <end position="91"/>
    </location>
</feature>
<dbReference type="PANTHER" id="PTHR47987">
    <property type="entry name" value="OS08G0249100 PROTEIN"/>
    <property type="match status" value="1"/>
</dbReference>
<dbReference type="InterPro" id="IPR017441">
    <property type="entry name" value="Protein_kinase_ATP_BS"/>
</dbReference>
<feature type="domain" description="Protein kinase" evidence="7">
    <location>
        <begin position="464"/>
        <end position="737"/>
    </location>
</feature>
<evidence type="ECO:0000256" key="6">
    <source>
        <dbReference type="SAM" id="MobiDB-lite"/>
    </source>
</evidence>
<dbReference type="PROSITE" id="PS50011">
    <property type="entry name" value="PROTEIN_KINASE_DOM"/>
    <property type="match status" value="1"/>
</dbReference>
<feature type="region of interest" description="Disordered" evidence="6">
    <location>
        <begin position="747"/>
        <end position="769"/>
    </location>
</feature>
<feature type="compositionally biased region" description="Basic and acidic residues" evidence="6">
    <location>
        <begin position="102"/>
        <end position="125"/>
    </location>
</feature>
<dbReference type="PANTHER" id="PTHR47987:SF11">
    <property type="entry name" value="RECEPTOR-LIKE CYTOSOLIC SERINE_THREONINE-PROTEIN KINASE RBK1 ISOFORM X1"/>
    <property type="match status" value="1"/>
</dbReference>
<gene>
    <name evidence="8" type="ORF">Ddye_004234</name>
</gene>
<dbReference type="PROSITE" id="PS00108">
    <property type="entry name" value="PROTEIN_KINASE_ST"/>
    <property type="match status" value="1"/>
</dbReference>
<evidence type="ECO:0000256" key="5">
    <source>
        <dbReference type="PROSITE-ProRule" id="PRU10141"/>
    </source>
</evidence>
<keyword evidence="1" id="KW-0808">Transferase</keyword>
<protein>
    <recommendedName>
        <fullName evidence="7">Protein kinase domain-containing protein</fullName>
    </recommendedName>
</protein>
<evidence type="ECO:0000256" key="1">
    <source>
        <dbReference type="ARBA" id="ARBA00022679"/>
    </source>
</evidence>
<keyword evidence="4 5" id="KW-0067">ATP-binding</keyword>
<dbReference type="InterPro" id="IPR046958">
    <property type="entry name" value="RBK1/2/STUNTED"/>
</dbReference>
<dbReference type="Gene3D" id="3.30.200.20">
    <property type="entry name" value="Phosphorylase Kinase, domain 1"/>
    <property type="match status" value="1"/>
</dbReference>
<evidence type="ECO:0000256" key="4">
    <source>
        <dbReference type="ARBA" id="ARBA00022840"/>
    </source>
</evidence>
<keyword evidence="3" id="KW-0418">Kinase</keyword>
<dbReference type="InterPro" id="IPR011009">
    <property type="entry name" value="Kinase-like_dom_sf"/>
</dbReference>
<feature type="region of interest" description="Disordered" evidence="6">
    <location>
        <begin position="1"/>
        <end position="131"/>
    </location>
</feature>
<sequence length="791" mass="89843">MPKKMGVNSKAEVARARKSATESERKDRESREKEEQYWREAEGAKSRAAKKREDEAEKRAEAAARKAEAKRLAELEEKELEKSMKKPDKKANRVSVPVPKVTEAELQRRREEEQAELAKKAEEAKKRHARTAAEEEYERMILVTNTNRDESVIEARSVEEALEKMVVADNLPLDRHPERRLKASFKAFEEAELPRLKEEKPGLTHNQYKDMIWKLWKKSPDNPLNQRVPLMMMGKRRIEQRLLSLLRTRTVKKRRTIIIGLKSDNSSRDMLLQSLNVIVKPGDNVVAVHVQEPNDQGFDLNTFHIHEDLCKSRQVDFLVKVCNGDSYISELSHEVRINYATILVLGCSLSGPKDSVVNKFLKALPPTCTLLIMDNGGRVIFQRQGTSQQGSTSATLQKSLTVPSSSISPSVLQDHDTGLYTVKKEVQVSDLLAQKLFRRLSLIEVDGSSRRFTPQELSHVTNNYSPELLIGQGGNSNVYRANLEDGQAVAVKILKATHWSEEDVLREVELLLSIKHQNIVGIIGYCYSKEVQAVVYNLLNGSLKRFLIQLKWSERMVVAIGVAKALEYLHHCCDPPIVHRDVKSSNILLSENCQPQLSDFGAAMVHHHHSQQVSANVKPINVVGTFGYLAPEYMMYGKVDEKIDVYSYGVVLLELITGKKAIHTNQPNHESLVLWARSLLSCGLCERLIDPYLNGEYKKEEMETMMCAARLCLLHSSSRRPTMKMILKLFEEPEYWLKMHREKDKLLNGNDSKGSESDLGRHSDESSCDDVARTLDDDIYLDNPSLPTCQS</sequence>
<dbReference type="SMART" id="SM00220">
    <property type="entry name" value="S_TKc"/>
    <property type="match status" value="1"/>
</dbReference>
<dbReference type="AlphaFoldDB" id="A0AAD9XUI6"/>
<dbReference type="InterPro" id="IPR054414">
    <property type="entry name" value="Ccdc124/Oxs1_C"/>
</dbReference>